<dbReference type="InterPro" id="IPR001810">
    <property type="entry name" value="F-box_dom"/>
</dbReference>
<dbReference type="AlphaFoldDB" id="A0A1U7W8W9"/>
<protein>
    <submittedName>
        <fullName evidence="3">F-box protein At3g23960 isoform X3</fullName>
    </submittedName>
</protein>
<accession>A0A1U7W8W9</accession>
<dbReference type="Proteomes" id="UP000189701">
    <property type="component" value="Unplaced"/>
</dbReference>
<evidence type="ECO:0000313" key="2">
    <source>
        <dbReference type="Proteomes" id="UP000189701"/>
    </source>
</evidence>
<dbReference type="RefSeq" id="XP_009776452.1">
    <property type="nucleotide sequence ID" value="XM_009778150.1"/>
</dbReference>
<name>A0A1U7W8W9_NICSY</name>
<feature type="domain" description="F-box" evidence="1">
    <location>
        <begin position="1"/>
        <end position="41"/>
    </location>
</feature>
<dbReference type="KEGG" id="nsy:104226219"/>
<reference evidence="2" key="1">
    <citation type="journal article" date="2013" name="Genome Biol.">
        <title>Reference genomes and transcriptomes of Nicotiana sylvestris and Nicotiana tomentosiformis.</title>
        <authorList>
            <person name="Sierro N."/>
            <person name="Battey J.N."/>
            <person name="Ouadi S."/>
            <person name="Bovet L."/>
            <person name="Goepfert S."/>
            <person name="Bakaher N."/>
            <person name="Peitsch M.C."/>
            <person name="Ivanov N.V."/>
        </authorList>
    </citation>
    <scope>NUCLEOTIDE SEQUENCE [LARGE SCALE GENOMIC DNA]</scope>
</reference>
<keyword evidence="2" id="KW-1185">Reference proteome</keyword>
<dbReference type="Gene3D" id="1.20.1280.50">
    <property type="match status" value="1"/>
</dbReference>
<sequence>MFEYLPQELLIEIFLKLPIKSIIQCTSFCKSWFSADTGGLL</sequence>
<evidence type="ECO:0000259" key="1">
    <source>
        <dbReference type="PROSITE" id="PS50181"/>
    </source>
</evidence>
<evidence type="ECO:0000313" key="3">
    <source>
        <dbReference type="RefSeq" id="XP_009776452.1"/>
    </source>
</evidence>
<dbReference type="GeneID" id="104226219"/>
<reference evidence="3" key="2">
    <citation type="submission" date="2025-08" db="UniProtKB">
        <authorList>
            <consortium name="RefSeq"/>
        </authorList>
    </citation>
    <scope>IDENTIFICATION</scope>
    <source>
        <tissue evidence="3">Leaf</tissue>
    </source>
</reference>
<dbReference type="SUPFAM" id="SSF81383">
    <property type="entry name" value="F-box domain"/>
    <property type="match status" value="1"/>
</dbReference>
<dbReference type="InterPro" id="IPR036047">
    <property type="entry name" value="F-box-like_dom_sf"/>
</dbReference>
<proteinExistence type="predicted"/>
<dbReference type="PROSITE" id="PS50181">
    <property type="entry name" value="FBOX"/>
    <property type="match status" value="1"/>
</dbReference>
<gene>
    <name evidence="3" type="primary">LOC104226219</name>
</gene>
<dbReference type="Pfam" id="PF12937">
    <property type="entry name" value="F-box-like"/>
    <property type="match status" value="1"/>
</dbReference>
<organism evidence="2 3">
    <name type="scientific">Nicotiana sylvestris</name>
    <name type="common">Wood tobacco</name>
    <name type="synonym">South American tobacco</name>
    <dbReference type="NCBI Taxonomy" id="4096"/>
    <lineage>
        <taxon>Eukaryota</taxon>
        <taxon>Viridiplantae</taxon>
        <taxon>Streptophyta</taxon>
        <taxon>Embryophyta</taxon>
        <taxon>Tracheophyta</taxon>
        <taxon>Spermatophyta</taxon>
        <taxon>Magnoliopsida</taxon>
        <taxon>eudicotyledons</taxon>
        <taxon>Gunneridae</taxon>
        <taxon>Pentapetalae</taxon>
        <taxon>asterids</taxon>
        <taxon>lamiids</taxon>
        <taxon>Solanales</taxon>
        <taxon>Solanaceae</taxon>
        <taxon>Nicotianoideae</taxon>
        <taxon>Nicotianeae</taxon>
        <taxon>Nicotiana</taxon>
    </lineage>
</organism>